<evidence type="ECO:0000313" key="1">
    <source>
        <dbReference type="EMBL" id="KAG2662061.1"/>
    </source>
</evidence>
<dbReference type="Proteomes" id="UP000823388">
    <property type="component" value="Chromosome 1K"/>
</dbReference>
<protein>
    <submittedName>
        <fullName evidence="1">Uncharacterized protein</fullName>
    </submittedName>
</protein>
<evidence type="ECO:0000313" key="2">
    <source>
        <dbReference type="Proteomes" id="UP000823388"/>
    </source>
</evidence>
<dbReference type="AlphaFoldDB" id="A0A8T0XKU8"/>
<comment type="caution">
    <text evidence="1">The sequence shown here is derived from an EMBL/GenBank/DDBJ whole genome shotgun (WGS) entry which is preliminary data.</text>
</comment>
<accession>A0A8T0XKU8</accession>
<organism evidence="1 2">
    <name type="scientific">Panicum virgatum</name>
    <name type="common">Blackwell switchgrass</name>
    <dbReference type="NCBI Taxonomy" id="38727"/>
    <lineage>
        <taxon>Eukaryota</taxon>
        <taxon>Viridiplantae</taxon>
        <taxon>Streptophyta</taxon>
        <taxon>Embryophyta</taxon>
        <taxon>Tracheophyta</taxon>
        <taxon>Spermatophyta</taxon>
        <taxon>Magnoliopsida</taxon>
        <taxon>Liliopsida</taxon>
        <taxon>Poales</taxon>
        <taxon>Poaceae</taxon>
        <taxon>PACMAD clade</taxon>
        <taxon>Panicoideae</taxon>
        <taxon>Panicodae</taxon>
        <taxon>Paniceae</taxon>
        <taxon>Panicinae</taxon>
        <taxon>Panicum</taxon>
        <taxon>Panicum sect. Hiantes</taxon>
    </lineage>
</organism>
<name>A0A8T0XKU8_PANVG</name>
<proteinExistence type="predicted"/>
<gene>
    <name evidence="1" type="ORF">PVAP13_1KG521835</name>
</gene>
<keyword evidence="2" id="KW-1185">Reference proteome</keyword>
<reference evidence="1" key="1">
    <citation type="submission" date="2020-05" db="EMBL/GenBank/DDBJ databases">
        <title>WGS assembly of Panicum virgatum.</title>
        <authorList>
            <person name="Lovell J.T."/>
            <person name="Jenkins J."/>
            <person name="Shu S."/>
            <person name="Juenger T.E."/>
            <person name="Schmutz J."/>
        </authorList>
    </citation>
    <scope>NUCLEOTIDE SEQUENCE</scope>
    <source>
        <strain evidence="1">AP13</strain>
    </source>
</reference>
<sequence>MCMDSLIWLLDPRHMPTQASFSNTLGLSPFTKPVQLLHDASQQRLVYFYHKNTAMMHCHNCYKDFKKLSNTTPYISVAIYGLSLSDVSGYCNFCSFLRFFCLD</sequence>
<dbReference type="EMBL" id="CM029037">
    <property type="protein sequence ID" value="KAG2662061.1"/>
    <property type="molecule type" value="Genomic_DNA"/>
</dbReference>